<dbReference type="Proteomes" id="UP001321477">
    <property type="component" value="Chromosome"/>
</dbReference>
<organism evidence="1 2">
    <name type="scientific">Agromyces marinus</name>
    <dbReference type="NCBI Taxonomy" id="1389020"/>
    <lineage>
        <taxon>Bacteria</taxon>
        <taxon>Bacillati</taxon>
        <taxon>Actinomycetota</taxon>
        <taxon>Actinomycetes</taxon>
        <taxon>Micrococcales</taxon>
        <taxon>Microbacteriaceae</taxon>
        <taxon>Agromyces</taxon>
    </lineage>
</organism>
<protein>
    <recommendedName>
        <fullName evidence="3">ROK family protein</fullName>
    </recommendedName>
</protein>
<dbReference type="SUPFAM" id="SSF53067">
    <property type="entry name" value="Actin-like ATPase domain"/>
    <property type="match status" value="1"/>
</dbReference>
<evidence type="ECO:0008006" key="3">
    <source>
        <dbReference type="Google" id="ProtNLM"/>
    </source>
</evidence>
<accession>A0ABM8H4A4</accession>
<reference evidence="2" key="1">
    <citation type="journal article" date="2019" name="Int. J. Syst. Evol. Microbiol.">
        <title>The Global Catalogue of Microorganisms (GCM) 10K type strain sequencing project: providing services to taxonomists for standard genome sequencing and annotation.</title>
        <authorList>
            <consortium name="The Broad Institute Genomics Platform"/>
            <consortium name="The Broad Institute Genome Sequencing Center for Infectious Disease"/>
            <person name="Wu L."/>
            <person name="Ma J."/>
        </authorList>
    </citation>
    <scope>NUCLEOTIDE SEQUENCE [LARGE SCALE GENOMIC DNA]</scope>
    <source>
        <strain evidence="2">NBRC 109019</strain>
    </source>
</reference>
<evidence type="ECO:0000313" key="2">
    <source>
        <dbReference type="Proteomes" id="UP001321477"/>
    </source>
</evidence>
<sequence length="120" mass="12668">MWPSANPYPAVDLFDRADAGEAEAIAVRDRFLTGVAASVRLLSLTTDIDAIVIGGGLAGLGDRLLDGTRRVLAEWAEDSAFLASLDLPRRVQIIPRGFPAAAVGAALIGEELEAPAWLRS</sequence>
<dbReference type="EMBL" id="AP027734">
    <property type="protein sequence ID" value="BDZ55633.1"/>
    <property type="molecule type" value="Genomic_DNA"/>
</dbReference>
<keyword evidence="2" id="KW-1185">Reference proteome</keyword>
<proteinExistence type="predicted"/>
<dbReference type="InterPro" id="IPR043129">
    <property type="entry name" value="ATPase_NBD"/>
</dbReference>
<dbReference type="Gene3D" id="3.30.420.40">
    <property type="match status" value="1"/>
</dbReference>
<gene>
    <name evidence="1" type="ORF">GCM10025870_27060</name>
</gene>
<name>A0ABM8H4A4_9MICO</name>
<evidence type="ECO:0000313" key="1">
    <source>
        <dbReference type="EMBL" id="BDZ55633.1"/>
    </source>
</evidence>